<dbReference type="Proteomes" id="UP000308600">
    <property type="component" value="Unassembled WGS sequence"/>
</dbReference>
<evidence type="ECO:0000313" key="2">
    <source>
        <dbReference type="Proteomes" id="UP000308600"/>
    </source>
</evidence>
<reference evidence="1 2" key="1">
    <citation type="journal article" date="2019" name="Nat. Ecol. Evol.">
        <title>Megaphylogeny resolves global patterns of mushroom evolution.</title>
        <authorList>
            <person name="Varga T."/>
            <person name="Krizsan K."/>
            <person name="Foldi C."/>
            <person name="Dima B."/>
            <person name="Sanchez-Garcia M."/>
            <person name="Sanchez-Ramirez S."/>
            <person name="Szollosi G.J."/>
            <person name="Szarkandi J.G."/>
            <person name="Papp V."/>
            <person name="Albert L."/>
            <person name="Andreopoulos W."/>
            <person name="Angelini C."/>
            <person name="Antonin V."/>
            <person name="Barry K.W."/>
            <person name="Bougher N.L."/>
            <person name="Buchanan P."/>
            <person name="Buyck B."/>
            <person name="Bense V."/>
            <person name="Catcheside P."/>
            <person name="Chovatia M."/>
            <person name="Cooper J."/>
            <person name="Damon W."/>
            <person name="Desjardin D."/>
            <person name="Finy P."/>
            <person name="Geml J."/>
            <person name="Haridas S."/>
            <person name="Hughes K."/>
            <person name="Justo A."/>
            <person name="Karasinski D."/>
            <person name="Kautmanova I."/>
            <person name="Kiss B."/>
            <person name="Kocsube S."/>
            <person name="Kotiranta H."/>
            <person name="LaButti K.M."/>
            <person name="Lechner B.E."/>
            <person name="Liimatainen K."/>
            <person name="Lipzen A."/>
            <person name="Lukacs Z."/>
            <person name="Mihaltcheva S."/>
            <person name="Morgado L.N."/>
            <person name="Niskanen T."/>
            <person name="Noordeloos M.E."/>
            <person name="Ohm R.A."/>
            <person name="Ortiz-Santana B."/>
            <person name="Ovrebo C."/>
            <person name="Racz N."/>
            <person name="Riley R."/>
            <person name="Savchenko A."/>
            <person name="Shiryaev A."/>
            <person name="Soop K."/>
            <person name="Spirin V."/>
            <person name="Szebenyi C."/>
            <person name="Tomsovsky M."/>
            <person name="Tulloss R.E."/>
            <person name="Uehling J."/>
            <person name="Grigoriev I.V."/>
            <person name="Vagvolgyi C."/>
            <person name="Papp T."/>
            <person name="Martin F.M."/>
            <person name="Miettinen O."/>
            <person name="Hibbett D.S."/>
            <person name="Nagy L.G."/>
        </authorList>
    </citation>
    <scope>NUCLEOTIDE SEQUENCE [LARGE SCALE GENOMIC DNA]</scope>
    <source>
        <strain evidence="1 2">NL-1719</strain>
    </source>
</reference>
<evidence type="ECO:0000313" key="1">
    <source>
        <dbReference type="EMBL" id="TFK75152.1"/>
    </source>
</evidence>
<sequence length="410" mass="46815">MLRSYVRLIPALAITGAIVYSILQLEGPFTIQLVIPSGINVSYPQPQIQYVPQQQVVPEYQAPLQRKLPSYPPHQKPILDAIAAFNGYEETARRFIAKKDSKYAKANPRQQAMMRDIGYEAHFDRAQKEITVNAQLVRDIVAYGQDLYGVRAGDEDGLDENYGIVDEALGHLVRDWSDFGVTERSQIFPPILKALQEHLGHDGKKKILLPGFGLGRLAHEVAEIKDYQVTANDLDYNGILSYHYVLNRTKELFDHQFYPFNLDWTQQLFTNTRFQGVKFPDYKPSPHSRANVKLMEGDFMEVFAPEEYIEKYDAVVSLFFIDVGENVVDFLEMIHRVLKPGGIWINLGPLKWGGFAHMQLSAEEVLQVADKIGFDVNHDSRQSIETQYARQPHSLIKFVYGMSFVILAFD</sequence>
<name>A0ACD3BC47_9AGAR</name>
<dbReference type="EMBL" id="ML208264">
    <property type="protein sequence ID" value="TFK75152.1"/>
    <property type="molecule type" value="Genomic_DNA"/>
</dbReference>
<gene>
    <name evidence="1" type="ORF">BDN72DRAFT_758232</name>
</gene>
<proteinExistence type="predicted"/>
<keyword evidence="2" id="KW-1185">Reference proteome</keyword>
<accession>A0ACD3BC47</accession>
<protein>
    <submittedName>
        <fullName evidence="1">N2227-domain-containing protein</fullName>
    </submittedName>
</protein>
<organism evidence="1 2">
    <name type="scientific">Pluteus cervinus</name>
    <dbReference type="NCBI Taxonomy" id="181527"/>
    <lineage>
        <taxon>Eukaryota</taxon>
        <taxon>Fungi</taxon>
        <taxon>Dikarya</taxon>
        <taxon>Basidiomycota</taxon>
        <taxon>Agaricomycotina</taxon>
        <taxon>Agaricomycetes</taxon>
        <taxon>Agaricomycetidae</taxon>
        <taxon>Agaricales</taxon>
        <taxon>Pluteineae</taxon>
        <taxon>Pluteaceae</taxon>
        <taxon>Pluteus</taxon>
    </lineage>
</organism>